<gene>
    <name evidence="1" type="ORF">WJX74_003350</name>
</gene>
<sequence>MTAEIDGHSVHKGSVDDVQIHQPWVDPVKKAVQQLAKKELLSFGVAVRSRICLGRPNKQTDTEQAAQQDGFAQKVDKHIQKFQPYLQQIGVTAENFKTASTACDCSRNEGGHPIDKQLQDMAEECCGYVELMQDIMPQECQLAKHFDWIELHLFALSD</sequence>
<evidence type="ECO:0000313" key="2">
    <source>
        <dbReference type="Proteomes" id="UP001438707"/>
    </source>
</evidence>
<proteinExistence type="predicted"/>
<evidence type="ECO:0000313" key="1">
    <source>
        <dbReference type="EMBL" id="KAK9827810.1"/>
    </source>
</evidence>
<dbReference type="Proteomes" id="UP001438707">
    <property type="component" value="Unassembled WGS sequence"/>
</dbReference>
<reference evidence="1 2" key="1">
    <citation type="journal article" date="2024" name="Nat. Commun.">
        <title>Phylogenomics reveals the evolutionary origins of lichenization in chlorophyte algae.</title>
        <authorList>
            <person name="Puginier C."/>
            <person name="Libourel C."/>
            <person name="Otte J."/>
            <person name="Skaloud P."/>
            <person name="Haon M."/>
            <person name="Grisel S."/>
            <person name="Petersen M."/>
            <person name="Berrin J.G."/>
            <person name="Delaux P.M."/>
            <person name="Dal Grande F."/>
            <person name="Keller J."/>
        </authorList>
    </citation>
    <scope>NUCLEOTIDE SEQUENCE [LARGE SCALE GENOMIC DNA]</scope>
    <source>
        <strain evidence="1 2">SAG 2145</strain>
    </source>
</reference>
<protein>
    <submittedName>
        <fullName evidence="1">Uncharacterized protein</fullName>
    </submittedName>
</protein>
<keyword evidence="2" id="KW-1185">Reference proteome</keyword>
<dbReference type="EMBL" id="JALJOS010000017">
    <property type="protein sequence ID" value="KAK9827810.1"/>
    <property type="molecule type" value="Genomic_DNA"/>
</dbReference>
<comment type="caution">
    <text evidence="1">The sequence shown here is derived from an EMBL/GenBank/DDBJ whole genome shotgun (WGS) entry which is preliminary data.</text>
</comment>
<organism evidence="1 2">
    <name type="scientific">Apatococcus lobatus</name>
    <dbReference type="NCBI Taxonomy" id="904363"/>
    <lineage>
        <taxon>Eukaryota</taxon>
        <taxon>Viridiplantae</taxon>
        <taxon>Chlorophyta</taxon>
        <taxon>core chlorophytes</taxon>
        <taxon>Trebouxiophyceae</taxon>
        <taxon>Chlorellales</taxon>
        <taxon>Chlorellaceae</taxon>
        <taxon>Apatococcus</taxon>
    </lineage>
</organism>
<dbReference type="AlphaFoldDB" id="A0AAW1R2L4"/>
<name>A0AAW1R2L4_9CHLO</name>
<accession>A0AAW1R2L4</accession>